<dbReference type="SUPFAM" id="SSF50129">
    <property type="entry name" value="GroES-like"/>
    <property type="match status" value="1"/>
</dbReference>
<proteinExistence type="predicted"/>
<evidence type="ECO:0000313" key="2">
    <source>
        <dbReference type="EMBL" id="ASN63730.1"/>
    </source>
</evidence>
<dbReference type="GO" id="GO:0044183">
    <property type="term" value="F:protein folding chaperone"/>
    <property type="evidence" value="ECO:0007669"/>
    <property type="project" value="InterPro"/>
</dbReference>
<dbReference type="SMART" id="SM00883">
    <property type="entry name" value="Cpn10"/>
    <property type="match status" value="1"/>
</dbReference>
<gene>
    <name evidence="2" type="primary">groES</name>
</gene>
<dbReference type="GO" id="GO:0005524">
    <property type="term" value="F:ATP binding"/>
    <property type="evidence" value="ECO:0007669"/>
    <property type="project" value="InterPro"/>
</dbReference>
<name>A0A221S481_9VIRU</name>
<dbReference type="CDD" id="cd00320">
    <property type="entry name" value="cpn10"/>
    <property type="match status" value="1"/>
</dbReference>
<dbReference type="EMBL" id="KU971136">
    <property type="protein sequence ID" value="ASN63730.1"/>
    <property type="molecule type" value="Genomic_DNA"/>
</dbReference>
<dbReference type="InterPro" id="IPR037124">
    <property type="entry name" value="Chaperonin_GroES_sf"/>
</dbReference>
<accession>A0A221S481</accession>
<dbReference type="Pfam" id="PF00166">
    <property type="entry name" value="Cpn10"/>
    <property type="match status" value="1"/>
</dbReference>
<reference evidence="2" key="1">
    <citation type="submission" date="2016-03" db="EMBL/GenBank/DDBJ databases">
        <title>Novel chaperonins are prevalent in the virioplankton and link to viral biology and ecology.</title>
        <authorList>
            <person name="Marine R.L."/>
            <person name="Nasko D.J."/>
            <person name="Polson S.W."/>
            <person name="Wommack K.E."/>
        </authorList>
    </citation>
    <scope>NUCLEOTIDE SEQUENCE</scope>
</reference>
<sequence length="141" mass="15787">MQQVSLAKSIKNDMWISEEDKANPDVLPELPGYHVLIRPVSIKEKTKGGILLPNSTKEDMAYLTTVGEVVALGDLAYNDKDKFPKGPWCSVGDFVCYGKHAGQKIKYKSLKYILLFDDQVIMKVESPKTLDPTFNLSKHSV</sequence>
<dbReference type="InterPro" id="IPR020818">
    <property type="entry name" value="Chaperonin_GroES"/>
</dbReference>
<dbReference type="InterPro" id="IPR011032">
    <property type="entry name" value="GroES-like_sf"/>
</dbReference>
<keyword evidence="1" id="KW-0143">Chaperone</keyword>
<protein>
    <submittedName>
        <fullName evidence="2">Co-chaperonin GroES</fullName>
    </submittedName>
</protein>
<evidence type="ECO:0000256" key="1">
    <source>
        <dbReference type="ARBA" id="ARBA00023186"/>
    </source>
</evidence>
<organism evidence="2">
    <name type="scientific">uncultured virus</name>
    <dbReference type="NCBI Taxonomy" id="340016"/>
    <lineage>
        <taxon>Viruses</taxon>
        <taxon>environmental samples</taxon>
    </lineage>
</organism>
<dbReference type="Gene3D" id="2.30.33.40">
    <property type="entry name" value="GroES chaperonin"/>
    <property type="match status" value="1"/>
</dbReference>